<dbReference type="Proteomes" id="UP000269721">
    <property type="component" value="Unassembled WGS sequence"/>
</dbReference>
<gene>
    <name evidence="1" type="ORF">BDK51DRAFT_32479</name>
</gene>
<proteinExistence type="predicted"/>
<protein>
    <submittedName>
        <fullName evidence="1">Uncharacterized protein</fullName>
    </submittedName>
</protein>
<reference evidence="2" key="1">
    <citation type="journal article" date="2018" name="Nat. Microbiol.">
        <title>Leveraging single-cell genomics to expand the fungal tree of life.</title>
        <authorList>
            <person name="Ahrendt S.R."/>
            <person name="Quandt C.A."/>
            <person name="Ciobanu D."/>
            <person name="Clum A."/>
            <person name="Salamov A."/>
            <person name="Andreopoulos B."/>
            <person name="Cheng J.F."/>
            <person name="Woyke T."/>
            <person name="Pelin A."/>
            <person name="Henrissat B."/>
            <person name="Reynolds N.K."/>
            <person name="Benny G.L."/>
            <person name="Smith M.E."/>
            <person name="James T.Y."/>
            <person name="Grigoriev I.V."/>
        </authorList>
    </citation>
    <scope>NUCLEOTIDE SEQUENCE [LARGE SCALE GENOMIC DNA]</scope>
</reference>
<accession>A0A4P9WK12</accession>
<keyword evidence="2" id="KW-1185">Reference proteome</keyword>
<dbReference type="AlphaFoldDB" id="A0A4P9WK12"/>
<evidence type="ECO:0000313" key="2">
    <source>
        <dbReference type="Proteomes" id="UP000269721"/>
    </source>
</evidence>
<name>A0A4P9WK12_9FUNG</name>
<sequence length="102" mass="11665">MNTARNIFNKFWNKTFSKIWPINLGSGQEDVQSQPTGSKVTFQKETTLINSLDVKPNDRHVPDQIEFECPPVGNISSTNDTEIQEHIMFRKTNLSKGHAVYQ</sequence>
<evidence type="ECO:0000313" key="1">
    <source>
        <dbReference type="EMBL" id="RKO93291.1"/>
    </source>
</evidence>
<dbReference type="EMBL" id="KZ994300">
    <property type="protein sequence ID" value="RKO93291.1"/>
    <property type="molecule type" value="Genomic_DNA"/>
</dbReference>
<organism evidence="1 2">
    <name type="scientific">Blyttiomyces helicus</name>
    <dbReference type="NCBI Taxonomy" id="388810"/>
    <lineage>
        <taxon>Eukaryota</taxon>
        <taxon>Fungi</taxon>
        <taxon>Fungi incertae sedis</taxon>
        <taxon>Chytridiomycota</taxon>
        <taxon>Chytridiomycota incertae sedis</taxon>
        <taxon>Chytridiomycetes</taxon>
        <taxon>Chytridiomycetes incertae sedis</taxon>
        <taxon>Blyttiomyces</taxon>
    </lineage>
</organism>